<dbReference type="Pfam" id="PF13308">
    <property type="entry name" value="YARHG"/>
    <property type="match status" value="1"/>
</dbReference>
<organism evidence="3 4">
    <name type="scientific">Pseudoprevotella muciniphila</name>
    <dbReference type="NCBI Taxonomy" id="2133944"/>
    <lineage>
        <taxon>Bacteria</taxon>
        <taxon>Pseudomonadati</taxon>
        <taxon>Bacteroidota</taxon>
        <taxon>Bacteroidia</taxon>
        <taxon>Bacteroidales</taxon>
        <taxon>Prevotellaceae</taxon>
        <taxon>Pseudoprevotella</taxon>
    </lineage>
</organism>
<dbReference type="AlphaFoldDB" id="A0A5P8E4I8"/>
<feature type="chain" id="PRO_5024333723" evidence="1">
    <location>
        <begin position="19"/>
        <end position="382"/>
    </location>
</feature>
<dbReference type="RefSeq" id="WP_111898884.1">
    <property type="nucleotide sequence ID" value="NZ_CP033459.1"/>
</dbReference>
<sequence>MKRILFLLISLLALSVYANDGVFTTNGSQLVPIEETDIQLKKEVLTISLLDNGKAEIDVQYTLYNPGQAKTLCVGFESETGYNIDVRYDGVNPSISKFNVVMNGKKLPYKNAMTKRYSVNKGEGLHIERVNSKMVPKDEEDYLFLSDYSYTYYFDATFVPGTNTIHHTYIYDMSYSVCASYELAYSLTPAKRWAGGSIGDFTLIIKAENTVKHFLMDEAAFSGAPRMTVTSGMGKYRGNTFVTPPDNDDPESGSSFTEICIRNGAIEYHSANFKPEDELFLVCDPCKVSYDEKFEMKDNLGYFYDPRVYSIDYMSTIEEDEKPAIYKDVMRNLPFAARGYVFKRQDLRNYFSKQWWYMPDPNYKADVKSLTKQERERIEAYK</sequence>
<dbReference type="Proteomes" id="UP000249375">
    <property type="component" value="Chromosome"/>
</dbReference>
<accession>A0A5P8E4I8</accession>
<evidence type="ECO:0000313" key="4">
    <source>
        <dbReference type="Proteomes" id="UP000249375"/>
    </source>
</evidence>
<evidence type="ECO:0000256" key="1">
    <source>
        <dbReference type="SAM" id="SignalP"/>
    </source>
</evidence>
<dbReference type="EMBL" id="CP033459">
    <property type="protein sequence ID" value="QFQ11925.1"/>
    <property type="molecule type" value="Genomic_DNA"/>
</dbReference>
<gene>
    <name evidence="3" type="ORF">C7Y71_002170</name>
</gene>
<keyword evidence="4" id="KW-1185">Reference proteome</keyword>
<feature type="signal peptide" evidence="1">
    <location>
        <begin position="1"/>
        <end position="18"/>
    </location>
</feature>
<dbReference type="InterPro" id="IPR025582">
    <property type="entry name" value="YARHG_dom"/>
</dbReference>
<keyword evidence="1" id="KW-0732">Signal</keyword>
<dbReference type="KEGG" id="alq:C7Y71_002170"/>
<reference evidence="3 4" key="1">
    <citation type="submission" date="2018-11" db="EMBL/GenBank/DDBJ databases">
        <authorList>
            <person name="Na S.W."/>
            <person name="Baik M."/>
        </authorList>
    </citation>
    <scope>NUCLEOTIDE SEQUENCE [LARGE SCALE GENOMIC DNA]</scope>
    <source>
        <strain evidence="3 4">E39</strain>
    </source>
</reference>
<dbReference type="Gene3D" id="2.60.40.3680">
    <property type="match status" value="1"/>
</dbReference>
<evidence type="ECO:0000259" key="2">
    <source>
        <dbReference type="SMART" id="SM01324"/>
    </source>
</evidence>
<feature type="domain" description="YARHG" evidence="2">
    <location>
        <begin position="309"/>
        <end position="382"/>
    </location>
</feature>
<evidence type="ECO:0000313" key="3">
    <source>
        <dbReference type="EMBL" id="QFQ11925.1"/>
    </source>
</evidence>
<dbReference type="Gene3D" id="1.20.58.1690">
    <property type="match status" value="1"/>
</dbReference>
<dbReference type="SMART" id="SM01324">
    <property type="entry name" value="YARHG"/>
    <property type="match status" value="1"/>
</dbReference>
<proteinExistence type="predicted"/>
<protein>
    <submittedName>
        <fullName evidence="3">YARHG domain-containing protein</fullName>
    </submittedName>
</protein>
<name>A0A5P8E4I8_9BACT</name>
<dbReference type="OrthoDB" id="1121919at2"/>
<dbReference type="InterPro" id="IPR038434">
    <property type="entry name" value="YARHG_sf"/>
</dbReference>